<keyword evidence="4" id="KW-1185">Reference proteome</keyword>
<gene>
    <name evidence="3" type="ORF">ILUMI_20583</name>
</gene>
<evidence type="ECO:0000313" key="4">
    <source>
        <dbReference type="Proteomes" id="UP000801492"/>
    </source>
</evidence>
<dbReference type="GO" id="GO:0005634">
    <property type="term" value="C:nucleus"/>
    <property type="evidence" value="ECO:0007669"/>
    <property type="project" value="TreeGrafter"/>
</dbReference>
<dbReference type="Proteomes" id="UP000801492">
    <property type="component" value="Unassembled WGS sequence"/>
</dbReference>
<dbReference type="GO" id="GO:0003677">
    <property type="term" value="F:DNA binding"/>
    <property type="evidence" value="ECO:0007669"/>
    <property type="project" value="TreeGrafter"/>
</dbReference>
<accession>A0A8K0G4G1</accession>
<protein>
    <recommendedName>
        <fullName evidence="2">DDE-1 domain-containing protein</fullName>
    </recommendedName>
</protein>
<reference evidence="3" key="1">
    <citation type="submission" date="2019-08" db="EMBL/GenBank/DDBJ databases">
        <title>The genome of the North American firefly Photinus pyralis.</title>
        <authorList>
            <consortium name="Photinus pyralis genome working group"/>
            <person name="Fallon T.R."/>
            <person name="Sander Lower S.E."/>
            <person name="Weng J.-K."/>
        </authorList>
    </citation>
    <scope>NUCLEOTIDE SEQUENCE</scope>
    <source>
        <strain evidence="3">TRF0915ILg1</strain>
        <tissue evidence="3">Whole body</tissue>
    </source>
</reference>
<dbReference type="EMBL" id="VTPC01089860">
    <property type="protein sequence ID" value="KAF2885599.1"/>
    <property type="molecule type" value="Genomic_DNA"/>
</dbReference>
<feature type="transmembrane region" description="Helical" evidence="1">
    <location>
        <begin position="80"/>
        <end position="100"/>
    </location>
</feature>
<dbReference type="AlphaFoldDB" id="A0A8K0G4G1"/>
<dbReference type="PANTHER" id="PTHR19303">
    <property type="entry name" value="TRANSPOSON"/>
    <property type="match status" value="1"/>
</dbReference>
<proteinExistence type="predicted"/>
<feature type="domain" description="DDE-1" evidence="2">
    <location>
        <begin position="83"/>
        <end position="215"/>
    </location>
</feature>
<dbReference type="InterPro" id="IPR004875">
    <property type="entry name" value="DDE_SF_endonuclease_dom"/>
</dbReference>
<name>A0A8K0G4G1_IGNLU</name>
<keyword evidence="1" id="KW-1133">Transmembrane helix</keyword>
<keyword evidence="1" id="KW-0812">Transmembrane</keyword>
<dbReference type="InterPro" id="IPR050863">
    <property type="entry name" value="CenT-Element_Derived"/>
</dbReference>
<organism evidence="3 4">
    <name type="scientific">Ignelater luminosus</name>
    <name type="common">Cucubano</name>
    <name type="synonym">Pyrophorus luminosus</name>
    <dbReference type="NCBI Taxonomy" id="2038154"/>
    <lineage>
        <taxon>Eukaryota</taxon>
        <taxon>Metazoa</taxon>
        <taxon>Ecdysozoa</taxon>
        <taxon>Arthropoda</taxon>
        <taxon>Hexapoda</taxon>
        <taxon>Insecta</taxon>
        <taxon>Pterygota</taxon>
        <taxon>Neoptera</taxon>
        <taxon>Endopterygota</taxon>
        <taxon>Coleoptera</taxon>
        <taxon>Polyphaga</taxon>
        <taxon>Elateriformia</taxon>
        <taxon>Elateroidea</taxon>
        <taxon>Elateridae</taxon>
        <taxon>Agrypninae</taxon>
        <taxon>Pyrophorini</taxon>
        <taxon>Ignelater</taxon>
    </lineage>
</organism>
<evidence type="ECO:0000313" key="3">
    <source>
        <dbReference type="EMBL" id="KAF2885599.1"/>
    </source>
</evidence>
<dbReference type="OrthoDB" id="8187571at2759"/>
<comment type="caution">
    <text evidence="3">The sequence shown here is derived from an EMBL/GenBank/DDBJ whole genome shotgun (WGS) entry which is preliminary data.</text>
</comment>
<evidence type="ECO:0000256" key="1">
    <source>
        <dbReference type="SAM" id="Phobius"/>
    </source>
</evidence>
<sequence>MPVSFKKRAYDEKHQLTCNRSFNKTNVGNFFKNERYKFGPEAIYNIDKTGLTTVQRTVRVIVFKGSKQVGQARSAKRGCLVTLCCGVNAIGNCILPYFIFPRVNFRPYMLNEAPIGSDGSAHVSGWMTAPNVLKCMHAKPNPSSPVLVLLDNYESHISVDILNYYKEVGIVLLTFPPHCSKKLQPLDLSVYGPLKTYYNTAATDWLVSNPGKTSTIYEIPKLAAVALPQAFKLQNIASAGIGPFNSNLFSDDDYLCSAVTDPSVPNTKIHLLDKTPQPPQRPRLIQIMELSNKTHQLQLIQRLALEKTPKEVEQKGKLGY</sequence>
<keyword evidence="1" id="KW-0472">Membrane</keyword>
<dbReference type="Pfam" id="PF03184">
    <property type="entry name" value="DDE_1"/>
    <property type="match status" value="1"/>
</dbReference>
<dbReference type="PANTHER" id="PTHR19303:SF71">
    <property type="entry name" value="ZINC FINGER PHD-TYPE DOMAIN-CONTAINING PROTEIN"/>
    <property type="match status" value="1"/>
</dbReference>
<evidence type="ECO:0000259" key="2">
    <source>
        <dbReference type="Pfam" id="PF03184"/>
    </source>
</evidence>